<feature type="transmembrane region" description="Helical" evidence="1">
    <location>
        <begin position="406"/>
        <end position="425"/>
    </location>
</feature>
<evidence type="ECO:0000256" key="1">
    <source>
        <dbReference type="SAM" id="Phobius"/>
    </source>
</evidence>
<reference evidence="3" key="1">
    <citation type="submission" date="2022-08" db="EMBL/GenBank/DDBJ databases">
        <authorList>
            <person name="Kallberg Y."/>
            <person name="Tangrot J."/>
            <person name="Rosling A."/>
        </authorList>
    </citation>
    <scope>NUCLEOTIDE SEQUENCE</scope>
    <source>
        <strain evidence="3">Wild A</strain>
    </source>
</reference>
<dbReference type="EMBL" id="CAMKVN010000622">
    <property type="protein sequence ID" value="CAI2169775.1"/>
    <property type="molecule type" value="Genomic_DNA"/>
</dbReference>
<feature type="domain" description="BAR" evidence="2">
    <location>
        <begin position="7"/>
        <end position="273"/>
    </location>
</feature>
<dbReference type="InterPro" id="IPR004148">
    <property type="entry name" value="BAR_dom"/>
</dbReference>
<evidence type="ECO:0000259" key="2">
    <source>
        <dbReference type="SMART" id="SM00721"/>
    </source>
</evidence>
<dbReference type="OrthoDB" id="5549748at2759"/>
<evidence type="ECO:0000313" key="3">
    <source>
        <dbReference type="EMBL" id="CAI2169775.1"/>
    </source>
</evidence>
<dbReference type="SUPFAM" id="SSF103657">
    <property type="entry name" value="BAR/IMD domain-like"/>
    <property type="match status" value="1"/>
</dbReference>
<keyword evidence="1" id="KW-0472">Membrane</keyword>
<dbReference type="InterPro" id="IPR018859">
    <property type="entry name" value="BAR_dom-cont"/>
</dbReference>
<dbReference type="InterPro" id="IPR027267">
    <property type="entry name" value="AH/BAR_dom_sf"/>
</dbReference>
<feature type="transmembrane region" description="Helical" evidence="1">
    <location>
        <begin position="334"/>
        <end position="353"/>
    </location>
</feature>
<name>A0A9W4WPS1_9GLOM</name>
<dbReference type="GO" id="GO:0005737">
    <property type="term" value="C:cytoplasm"/>
    <property type="evidence" value="ECO:0007669"/>
    <property type="project" value="InterPro"/>
</dbReference>
<comment type="caution">
    <text evidence="3">The sequence shown here is derived from an EMBL/GenBank/DDBJ whole genome shotgun (WGS) entry which is preliminary data.</text>
</comment>
<gene>
    <name evidence="3" type="ORF">FWILDA_LOCUS4250</name>
</gene>
<accession>A0A9W4WPS1</accession>
<organism evidence="3 4">
    <name type="scientific">Funneliformis geosporum</name>
    <dbReference type="NCBI Taxonomy" id="1117311"/>
    <lineage>
        <taxon>Eukaryota</taxon>
        <taxon>Fungi</taxon>
        <taxon>Fungi incertae sedis</taxon>
        <taxon>Mucoromycota</taxon>
        <taxon>Glomeromycotina</taxon>
        <taxon>Glomeromycetes</taxon>
        <taxon>Glomerales</taxon>
        <taxon>Glomeraceae</taxon>
        <taxon>Funneliformis</taxon>
    </lineage>
</organism>
<dbReference type="SMART" id="SM00721">
    <property type="entry name" value="BAR"/>
    <property type="match status" value="1"/>
</dbReference>
<dbReference type="Proteomes" id="UP001153678">
    <property type="component" value="Unassembled WGS sequence"/>
</dbReference>
<dbReference type="Gene3D" id="1.20.1270.60">
    <property type="entry name" value="Arfaptin homology (AH) domain/BAR domain"/>
    <property type="match status" value="1"/>
</dbReference>
<feature type="transmembrane region" description="Helical" evidence="1">
    <location>
        <begin position="365"/>
        <end position="381"/>
    </location>
</feature>
<keyword evidence="1" id="KW-0812">Transmembrane</keyword>
<protein>
    <submittedName>
        <fullName evidence="3">17475_t:CDS:1</fullName>
    </submittedName>
</protein>
<sequence length="433" mass="49306">MNNFSRVFTKNINQAVQFASEKFGTAEDITDLPPEYKELELRVDALRTIHEDLLRVTRIHTNPSYDYPGQLQESVKELTRSVGDQFKILTSPPNERVAETRTAETLPPQQPKTYHHALARTSEHGAKYLGSEDPLGAALNKYATVQERIGDHRIKMDSEIAQKFVQPFNTTLNTNIQFAMRARRNVNSTRLALDSAKRRCKTVRGERSEAVRLEVEQAEDQFVAAVEEATTLMKSVLETPEALRNLSDLVSAQLAFYKEAYEILAEIAPEIDEMQVTQESMLKSKSYPVTNYGLFEKCITLRGQIKCSEFPSEANGDCTMEGFCEEWLKARYNMILAAVFGGLNLVYCIFILISRKFHHEHAWKVVFGLTLLYSLLQLISVETVDELSSKFIGGVETDFSYYLADYSYIMNFLLACLLFVVGLTYQPSYERIN</sequence>
<dbReference type="CDD" id="cd07600">
    <property type="entry name" value="BAR_Gvp36"/>
    <property type="match status" value="1"/>
</dbReference>
<dbReference type="AlphaFoldDB" id="A0A9W4WPS1"/>
<proteinExistence type="predicted"/>
<evidence type="ECO:0000313" key="4">
    <source>
        <dbReference type="Proteomes" id="UP001153678"/>
    </source>
</evidence>
<keyword evidence="1" id="KW-1133">Transmembrane helix</keyword>
<dbReference type="Pfam" id="PF10455">
    <property type="entry name" value="BAR_2"/>
    <property type="match status" value="1"/>
</dbReference>
<keyword evidence="4" id="KW-1185">Reference proteome</keyword>